<dbReference type="AlphaFoldDB" id="A0A2J6R2Z1"/>
<keyword evidence="2" id="KW-1185">Reference proteome</keyword>
<accession>A0A2J6R2Z1</accession>
<organism evidence="1 2">
    <name type="scientific">Hyaloscypha variabilis (strain UAMH 11265 / GT02V1 / F)</name>
    <name type="common">Meliniomyces variabilis</name>
    <dbReference type="NCBI Taxonomy" id="1149755"/>
    <lineage>
        <taxon>Eukaryota</taxon>
        <taxon>Fungi</taxon>
        <taxon>Dikarya</taxon>
        <taxon>Ascomycota</taxon>
        <taxon>Pezizomycotina</taxon>
        <taxon>Leotiomycetes</taxon>
        <taxon>Helotiales</taxon>
        <taxon>Hyaloscyphaceae</taxon>
        <taxon>Hyaloscypha</taxon>
        <taxon>Hyaloscypha variabilis</taxon>
    </lineage>
</organism>
<gene>
    <name evidence="1" type="ORF">L207DRAFT_518308</name>
</gene>
<sequence length="63" mass="6730">MVAVNGPILDSILALQNGYNGAISLFPGPRYCQQVACTEAAALYACNDVSFLFPNHTHLLSFA</sequence>
<proteinExistence type="predicted"/>
<protein>
    <submittedName>
        <fullName evidence="1">Uncharacterized protein</fullName>
    </submittedName>
</protein>
<evidence type="ECO:0000313" key="1">
    <source>
        <dbReference type="EMBL" id="PMD32890.1"/>
    </source>
</evidence>
<reference evidence="1 2" key="1">
    <citation type="submission" date="2016-04" db="EMBL/GenBank/DDBJ databases">
        <title>A degradative enzymes factory behind the ericoid mycorrhizal symbiosis.</title>
        <authorList>
            <consortium name="DOE Joint Genome Institute"/>
            <person name="Martino E."/>
            <person name="Morin E."/>
            <person name="Grelet G."/>
            <person name="Kuo A."/>
            <person name="Kohler A."/>
            <person name="Daghino S."/>
            <person name="Barry K."/>
            <person name="Choi C."/>
            <person name="Cichocki N."/>
            <person name="Clum A."/>
            <person name="Copeland A."/>
            <person name="Hainaut M."/>
            <person name="Haridas S."/>
            <person name="Labutti K."/>
            <person name="Lindquist E."/>
            <person name="Lipzen A."/>
            <person name="Khouja H.-R."/>
            <person name="Murat C."/>
            <person name="Ohm R."/>
            <person name="Olson A."/>
            <person name="Spatafora J."/>
            <person name="Veneault-Fourrey C."/>
            <person name="Henrissat B."/>
            <person name="Grigoriev I."/>
            <person name="Martin F."/>
            <person name="Perotto S."/>
        </authorList>
    </citation>
    <scope>NUCLEOTIDE SEQUENCE [LARGE SCALE GENOMIC DNA]</scope>
    <source>
        <strain evidence="1 2">F</strain>
    </source>
</reference>
<dbReference type="Proteomes" id="UP000235786">
    <property type="component" value="Unassembled WGS sequence"/>
</dbReference>
<name>A0A2J6R2Z1_HYAVF</name>
<evidence type="ECO:0000313" key="2">
    <source>
        <dbReference type="Proteomes" id="UP000235786"/>
    </source>
</evidence>
<dbReference type="EMBL" id="KZ613957">
    <property type="protein sequence ID" value="PMD32890.1"/>
    <property type="molecule type" value="Genomic_DNA"/>
</dbReference>